<feature type="signal peptide" evidence="3">
    <location>
        <begin position="1"/>
        <end position="17"/>
    </location>
</feature>
<organism evidence="4 5">
    <name type="scientific">Coprinopsis marcescibilis</name>
    <name type="common">Agaric fungus</name>
    <name type="synonym">Psathyrella marcescibilis</name>
    <dbReference type="NCBI Taxonomy" id="230819"/>
    <lineage>
        <taxon>Eukaryota</taxon>
        <taxon>Fungi</taxon>
        <taxon>Dikarya</taxon>
        <taxon>Basidiomycota</taxon>
        <taxon>Agaricomycotina</taxon>
        <taxon>Agaricomycetes</taxon>
        <taxon>Agaricomycetidae</taxon>
        <taxon>Agaricales</taxon>
        <taxon>Agaricineae</taxon>
        <taxon>Psathyrellaceae</taxon>
        <taxon>Coprinopsis</taxon>
    </lineage>
</organism>
<feature type="transmembrane region" description="Helical" evidence="2">
    <location>
        <begin position="309"/>
        <end position="334"/>
    </location>
</feature>
<feature type="region of interest" description="Disordered" evidence="1">
    <location>
        <begin position="946"/>
        <end position="978"/>
    </location>
</feature>
<feature type="transmembrane region" description="Helical" evidence="2">
    <location>
        <begin position="500"/>
        <end position="523"/>
    </location>
</feature>
<dbReference type="Proteomes" id="UP000307440">
    <property type="component" value="Unassembled WGS sequence"/>
</dbReference>
<protein>
    <submittedName>
        <fullName evidence="4">Uncharacterized protein</fullName>
    </submittedName>
</protein>
<dbReference type="AlphaFoldDB" id="A0A5C3KS01"/>
<dbReference type="EMBL" id="ML210228">
    <property type="protein sequence ID" value="TFK22985.1"/>
    <property type="molecule type" value="Genomic_DNA"/>
</dbReference>
<keyword evidence="2" id="KW-0812">Transmembrane</keyword>
<accession>A0A5C3KS01</accession>
<keyword evidence="2" id="KW-0472">Membrane</keyword>
<evidence type="ECO:0000256" key="1">
    <source>
        <dbReference type="SAM" id="MobiDB-lite"/>
    </source>
</evidence>
<sequence>MVFLLLLMLMIASSVLGALQIRTIDDTYGDSVTGLRPVYSPEGGWADNACSHPDSGCALKPNLGEVFNGTYHESTYKPEIGPLSIRILFEGVSVSIYFTLVNDEREDIAVNTRCRFILDGVVENTFTHLPARRADRFQYQQLVFSQRNLKNRYHNLEIVTDTEAYINFDYAKYTYDDGEPSPTAPAESNGNDSAAATGMVIGVTIGAGREQEVKAEAEPGGVGRRGVSEESELRVYRVDTRVPLLADNDLTPPEAGVRCSNGACGPILWPWDQGLLPLDTLIPLGHRKIHVSEPVEKHGRNDRVCDGSLLHAVLIIMIEFLMFLMLTSTVMGALHIRTIDDTYGDSVTGLRPAYSPDNTWKDQRCSEPDSGCANKPDVTSVHNGTYHEATNFERRLAIRILFEGVSVSIYFTLAIDEGNGKTVDTRCRFFLDGAFEKAFTHPPMRGESRFLYQQLVFSKGNLKQEFHTLEILSDTHTYDDGEALLESSDSTVTSIARSPVWAIVGVIATGAATSVALIALALISTRHRMREVEVDRQRRSHSVPVPKMTEYTRLKSSLSICAIGLDESTTVSSTCRQLRAAFNAQSSERVIHYHSQAKTEGAPAMGLPLGNTTPTLGRNSYGMILAISLRIILLFQRLGAVSGALVNYTIDDSLANPRTSVPRPEFLPIGRWAGQDCSGCALKPDTNMAFGGTYSESTYNPDSGPVWIRLSFPGTAIYIYFIIVNYGPDPGVTVNTNCNFVLDGQLMEHSFNHSPNSTAVTQFEYDRLVFERSNLSNSDHTLEIRTEGFDFNSYINFDYAVYTQDDLDVNASTFEGLTTTSLPSATSSSNSILTPTNPNRPTSNVLENSTERPIPLEYYSSFFGPACAADVARTMPQLPQRTPHAWWLDNLHLNTMRIDRDHPSIYIGLQTQVCTILSICLGFPPDRCTAMRVAFGKSITAIHPQHFESDKSNSRPNFEQPNKPWDRFIQPSVQLESK</sequence>
<evidence type="ECO:0000256" key="3">
    <source>
        <dbReference type="SAM" id="SignalP"/>
    </source>
</evidence>
<dbReference type="STRING" id="230819.A0A5C3KS01"/>
<evidence type="ECO:0000256" key="2">
    <source>
        <dbReference type="SAM" id="Phobius"/>
    </source>
</evidence>
<keyword evidence="5" id="KW-1185">Reference proteome</keyword>
<feature type="compositionally biased region" description="Low complexity" evidence="1">
    <location>
        <begin position="820"/>
        <end position="834"/>
    </location>
</feature>
<gene>
    <name evidence="4" type="ORF">FA15DRAFT_657101</name>
</gene>
<feature type="region of interest" description="Disordered" evidence="1">
    <location>
        <begin position="820"/>
        <end position="848"/>
    </location>
</feature>
<reference evidence="4 5" key="1">
    <citation type="journal article" date="2019" name="Nat. Ecol. Evol.">
        <title>Megaphylogeny resolves global patterns of mushroom evolution.</title>
        <authorList>
            <person name="Varga T."/>
            <person name="Krizsan K."/>
            <person name="Foldi C."/>
            <person name="Dima B."/>
            <person name="Sanchez-Garcia M."/>
            <person name="Sanchez-Ramirez S."/>
            <person name="Szollosi G.J."/>
            <person name="Szarkandi J.G."/>
            <person name="Papp V."/>
            <person name="Albert L."/>
            <person name="Andreopoulos W."/>
            <person name="Angelini C."/>
            <person name="Antonin V."/>
            <person name="Barry K.W."/>
            <person name="Bougher N.L."/>
            <person name="Buchanan P."/>
            <person name="Buyck B."/>
            <person name="Bense V."/>
            <person name="Catcheside P."/>
            <person name="Chovatia M."/>
            <person name="Cooper J."/>
            <person name="Damon W."/>
            <person name="Desjardin D."/>
            <person name="Finy P."/>
            <person name="Geml J."/>
            <person name="Haridas S."/>
            <person name="Hughes K."/>
            <person name="Justo A."/>
            <person name="Karasinski D."/>
            <person name="Kautmanova I."/>
            <person name="Kiss B."/>
            <person name="Kocsube S."/>
            <person name="Kotiranta H."/>
            <person name="LaButti K.M."/>
            <person name="Lechner B.E."/>
            <person name="Liimatainen K."/>
            <person name="Lipzen A."/>
            <person name="Lukacs Z."/>
            <person name="Mihaltcheva S."/>
            <person name="Morgado L.N."/>
            <person name="Niskanen T."/>
            <person name="Noordeloos M.E."/>
            <person name="Ohm R.A."/>
            <person name="Ortiz-Santana B."/>
            <person name="Ovrebo C."/>
            <person name="Racz N."/>
            <person name="Riley R."/>
            <person name="Savchenko A."/>
            <person name="Shiryaev A."/>
            <person name="Soop K."/>
            <person name="Spirin V."/>
            <person name="Szebenyi C."/>
            <person name="Tomsovsky M."/>
            <person name="Tulloss R.E."/>
            <person name="Uehling J."/>
            <person name="Grigoriev I.V."/>
            <person name="Vagvolgyi C."/>
            <person name="Papp T."/>
            <person name="Martin F.M."/>
            <person name="Miettinen O."/>
            <person name="Hibbett D.S."/>
            <person name="Nagy L.G."/>
        </authorList>
    </citation>
    <scope>NUCLEOTIDE SEQUENCE [LARGE SCALE GENOMIC DNA]</scope>
    <source>
        <strain evidence="4 5">CBS 121175</strain>
    </source>
</reference>
<proteinExistence type="predicted"/>
<feature type="chain" id="PRO_5022864335" evidence="3">
    <location>
        <begin position="18"/>
        <end position="978"/>
    </location>
</feature>
<name>A0A5C3KS01_COPMA</name>
<evidence type="ECO:0000313" key="5">
    <source>
        <dbReference type="Proteomes" id="UP000307440"/>
    </source>
</evidence>
<keyword evidence="2" id="KW-1133">Transmembrane helix</keyword>
<dbReference type="OrthoDB" id="2758521at2759"/>
<evidence type="ECO:0000313" key="4">
    <source>
        <dbReference type="EMBL" id="TFK22985.1"/>
    </source>
</evidence>
<keyword evidence="3" id="KW-0732">Signal</keyword>
<feature type="compositionally biased region" description="Polar residues" evidence="1">
    <location>
        <begin position="835"/>
        <end position="848"/>
    </location>
</feature>